<organism evidence="1">
    <name type="scientific">marine sediment metagenome</name>
    <dbReference type="NCBI Taxonomy" id="412755"/>
    <lineage>
        <taxon>unclassified sequences</taxon>
        <taxon>metagenomes</taxon>
        <taxon>ecological metagenomes</taxon>
    </lineage>
</organism>
<comment type="caution">
    <text evidence="1">The sequence shown here is derived from an EMBL/GenBank/DDBJ whole genome shotgun (WGS) entry which is preliminary data.</text>
</comment>
<sequence>MKKLFWLIILSVLIPFSGYAYTIGAPPTMLPPAYSSYAPNSAAADQGVTSTIQITLKNLVDAIGATD</sequence>
<dbReference type="EMBL" id="BARW01017615">
    <property type="protein sequence ID" value="GAI89633.1"/>
    <property type="molecule type" value="Genomic_DNA"/>
</dbReference>
<dbReference type="AlphaFoldDB" id="X1S9K3"/>
<accession>X1S9K3</accession>
<name>X1S9K3_9ZZZZ</name>
<proteinExistence type="predicted"/>
<feature type="non-terminal residue" evidence="1">
    <location>
        <position position="67"/>
    </location>
</feature>
<protein>
    <submittedName>
        <fullName evidence="1">Uncharacterized protein</fullName>
    </submittedName>
</protein>
<evidence type="ECO:0000313" key="1">
    <source>
        <dbReference type="EMBL" id="GAI89633.1"/>
    </source>
</evidence>
<reference evidence="1" key="1">
    <citation type="journal article" date="2014" name="Front. Microbiol.">
        <title>High frequency of phylogenetically diverse reductive dehalogenase-homologous genes in deep subseafloor sedimentary metagenomes.</title>
        <authorList>
            <person name="Kawai M."/>
            <person name="Futagami T."/>
            <person name="Toyoda A."/>
            <person name="Takaki Y."/>
            <person name="Nishi S."/>
            <person name="Hori S."/>
            <person name="Arai W."/>
            <person name="Tsubouchi T."/>
            <person name="Morono Y."/>
            <person name="Uchiyama I."/>
            <person name="Ito T."/>
            <person name="Fujiyama A."/>
            <person name="Inagaki F."/>
            <person name="Takami H."/>
        </authorList>
    </citation>
    <scope>NUCLEOTIDE SEQUENCE</scope>
    <source>
        <strain evidence="1">Expedition CK06-06</strain>
    </source>
</reference>
<gene>
    <name evidence="1" type="ORF">S12H4_30380</name>
</gene>